<dbReference type="OrthoDB" id="3451685at2759"/>
<evidence type="ECO:0000313" key="3">
    <source>
        <dbReference type="Proteomes" id="UP000701801"/>
    </source>
</evidence>
<sequence>MKTTCTLIALVAFFGTSITTVSANCYTGGDFWQDKGAARYHAERACRGYDGHQGAFQGTFGGGEKKSACIQFSPTQAIDLSIQNLNANSAIDLADADCILRLSNEINACDRGGDSTIANWRFIADPNNRICQIH</sequence>
<keyword evidence="1" id="KW-0732">Signal</keyword>
<feature type="signal peptide" evidence="1">
    <location>
        <begin position="1"/>
        <end position="23"/>
    </location>
</feature>
<dbReference type="EMBL" id="CAJVRM010000249">
    <property type="protein sequence ID" value="CAG8978261.1"/>
    <property type="molecule type" value="Genomic_DNA"/>
</dbReference>
<evidence type="ECO:0000256" key="1">
    <source>
        <dbReference type="SAM" id="SignalP"/>
    </source>
</evidence>
<organism evidence="2 3">
    <name type="scientific">Hymenoscyphus albidus</name>
    <dbReference type="NCBI Taxonomy" id="595503"/>
    <lineage>
        <taxon>Eukaryota</taxon>
        <taxon>Fungi</taxon>
        <taxon>Dikarya</taxon>
        <taxon>Ascomycota</taxon>
        <taxon>Pezizomycotina</taxon>
        <taxon>Leotiomycetes</taxon>
        <taxon>Helotiales</taxon>
        <taxon>Helotiaceae</taxon>
        <taxon>Hymenoscyphus</taxon>
    </lineage>
</organism>
<dbReference type="AlphaFoldDB" id="A0A9N9LVG4"/>
<proteinExistence type="predicted"/>
<evidence type="ECO:0000313" key="2">
    <source>
        <dbReference type="EMBL" id="CAG8978261.1"/>
    </source>
</evidence>
<name>A0A9N9LVG4_9HELO</name>
<reference evidence="2" key="1">
    <citation type="submission" date="2021-07" db="EMBL/GenBank/DDBJ databases">
        <authorList>
            <person name="Durling M."/>
        </authorList>
    </citation>
    <scope>NUCLEOTIDE SEQUENCE</scope>
</reference>
<dbReference type="Proteomes" id="UP000701801">
    <property type="component" value="Unassembled WGS sequence"/>
</dbReference>
<evidence type="ECO:0008006" key="4">
    <source>
        <dbReference type="Google" id="ProtNLM"/>
    </source>
</evidence>
<comment type="caution">
    <text evidence="2">The sequence shown here is derived from an EMBL/GenBank/DDBJ whole genome shotgun (WGS) entry which is preliminary data.</text>
</comment>
<feature type="chain" id="PRO_5040234663" description="Secreted protein" evidence="1">
    <location>
        <begin position="24"/>
        <end position="134"/>
    </location>
</feature>
<gene>
    <name evidence="2" type="ORF">HYALB_00010212</name>
</gene>
<keyword evidence="3" id="KW-1185">Reference proteome</keyword>
<accession>A0A9N9LVG4</accession>
<protein>
    <recommendedName>
        <fullName evidence="4">Secreted protein</fullName>
    </recommendedName>
</protein>